<dbReference type="Gene3D" id="3.90.25.10">
    <property type="entry name" value="UDP-galactose 4-epimerase, domain 1"/>
    <property type="match status" value="1"/>
</dbReference>
<evidence type="ECO:0000313" key="3">
    <source>
        <dbReference type="Proteomes" id="UP000515806"/>
    </source>
</evidence>
<reference evidence="2 3" key="1">
    <citation type="submission" date="2020-08" db="EMBL/GenBank/DDBJ databases">
        <title>Genome sequence of Pedobacter roseus KACC 11594T.</title>
        <authorList>
            <person name="Hyun D.-W."/>
            <person name="Bae J.-W."/>
        </authorList>
    </citation>
    <scope>NUCLEOTIDE SEQUENCE [LARGE SCALE GENOMIC DNA]</scope>
    <source>
        <strain evidence="2 3">KACC 11594</strain>
    </source>
</reference>
<dbReference type="InterPro" id="IPR051604">
    <property type="entry name" value="Ergot_Alk_Oxidoreductase"/>
</dbReference>
<evidence type="ECO:0000313" key="2">
    <source>
        <dbReference type="EMBL" id="QNN45029.1"/>
    </source>
</evidence>
<proteinExistence type="predicted"/>
<keyword evidence="3" id="KW-1185">Reference proteome</keyword>
<dbReference type="InterPro" id="IPR008030">
    <property type="entry name" value="NmrA-like"/>
</dbReference>
<protein>
    <submittedName>
        <fullName evidence="2">SDR family oxidoreductase</fullName>
    </submittedName>
</protein>
<dbReference type="Pfam" id="PF05368">
    <property type="entry name" value="NmrA"/>
    <property type="match status" value="1"/>
</dbReference>
<dbReference type="KEGG" id="proe:H9L23_08805"/>
<dbReference type="PANTHER" id="PTHR43162">
    <property type="match status" value="1"/>
</dbReference>
<dbReference type="Gene3D" id="3.40.50.720">
    <property type="entry name" value="NAD(P)-binding Rossmann-like Domain"/>
    <property type="match status" value="1"/>
</dbReference>
<name>A0A7G9QNV4_9SPHI</name>
<organism evidence="2 3">
    <name type="scientific">Pedobacter roseus</name>
    <dbReference type="NCBI Taxonomy" id="336820"/>
    <lineage>
        <taxon>Bacteria</taxon>
        <taxon>Pseudomonadati</taxon>
        <taxon>Bacteroidota</taxon>
        <taxon>Sphingobacteriia</taxon>
        <taxon>Sphingobacteriales</taxon>
        <taxon>Sphingobacteriaceae</taxon>
        <taxon>Pedobacter</taxon>
    </lineage>
</organism>
<dbReference type="Proteomes" id="UP000515806">
    <property type="component" value="Chromosome"/>
</dbReference>
<accession>A0A7G9QNV4</accession>
<dbReference type="CDD" id="cd05269">
    <property type="entry name" value="TMR_SDR_a"/>
    <property type="match status" value="1"/>
</dbReference>
<sequence length="288" mass="31467">MQPAILITGATGSVGSALAEQLAQKNIPFRALVRNLDKADNLKHLNGVELVVGDFNDQQSIVNALKGIEKVFLLSNSSEDAERLQSNFVDALAKSEVKHVVKLSQFAANINSPVRFLRYHAAVEQKIKDTGLKYTFLRPNLFMQGLLGFADLIKYQQKFFATAGDAKISLVDTRDIATVALNALLNRDNESKIYNITGPEAISHKEIAEILSEALGKEIRYINVSEEELLMALSQVGFPAWQAAGLIEDYAHYARGEAAVLSNDVLEVTGAAPGTFSDFVKDYCAAFS</sequence>
<dbReference type="InterPro" id="IPR036291">
    <property type="entry name" value="NAD(P)-bd_dom_sf"/>
</dbReference>
<dbReference type="PANTHER" id="PTHR43162:SF1">
    <property type="entry name" value="PRESTALK A DIFFERENTIATION PROTEIN A"/>
    <property type="match status" value="1"/>
</dbReference>
<gene>
    <name evidence="2" type="ORF">H9L23_08805</name>
</gene>
<dbReference type="SUPFAM" id="SSF51735">
    <property type="entry name" value="NAD(P)-binding Rossmann-fold domains"/>
    <property type="match status" value="1"/>
</dbReference>
<feature type="domain" description="NmrA-like" evidence="1">
    <location>
        <begin position="4"/>
        <end position="240"/>
    </location>
</feature>
<dbReference type="EMBL" id="CP060723">
    <property type="protein sequence ID" value="QNN45029.1"/>
    <property type="molecule type" value="Genomic_DNA"/>
</dbReference>
<evidence type="ECO:0000259" key="1">
    <source>
        <dbReference type="Pfam" id="PF05368"/>
    </source>
</evidence>
<dbReference type="AlphaFoldDB" id="A0A7G9QNV4"/>